<dbReference type="EMBL" id="FN595227">
    <property type="protein sequence ID" value="CCB45430.1"/>
    <property type="molecule type" value="Genomic_DNA"/>
</dbReference>
<dbReference type="InParanoid" id="F6H0F8"/>
<dbReference type="eggNOG" id="ENOG502QPXS">
    <property type="taxonomic scope" value="Eukaryota"/>
</dbReference>
<accession>F6H0F8</accession>
<protein>
    <recommendedName>
        <fullName evidence="1">SF4 helicase domain-containing protein</fullName>
    </recommendedName>
</protein>
<dbReference type="PANTHER" id="PTHR12873">
    <property type="entry name" value="T7-LIKE MITOCHONDRIAL DNA HELICASE"/>
    <property type="match status" value="1"/>
</dbReference>
<dbReference type="PaxDb" id="29760-VIT_18s0001g01350.t01"/>
<dbReference type="Gene3D" id="3.40.50.300">
    <property type="entry name" value="P-loop containing nucleotide triphosphate hydrolases"/>
    <property type="match status" value="1"/>
</dbReference>
<keyword evidence="3" id="KW-1185">Reference proteome</keyword>
<dbReference type="InterPro" id="IPR007694">
    <property type="entry name" value="DNA_helicase_DnaB-like_C"/>
</dbReference>
<dbReference type="HOGENOM" id="CLU_1237786_0_0_1"/>
<proteinExistence type="predicted"/>
<dbReference type="PANTHER" id="PTHR12873:SF0">
    <property type="entry name" value="TWINKLE MTDNA HELICASE"/>
    <property type="match status" value="1"/>
</dbReference>
<dbReference type="GO" id="GO:0043139">
    <property type="term" value="F:5'-3' DNA helicase activity"/>
    <property type="evidence" value="ECO:0007669"/>
    <property type="project" value="InterPro"/>
</dbReference>
<sequence length="224" mass="25729">MIGVGFHDCNESKDALRINHVARRISWLRRLPRGVRSQYGESIERMSIEEFELGKKWLSETFYLIRCENDSLPNIKWVLDLAKAAVLRHGVRGLVIDPYNELDHQRPANQTETEYVSQMLTIIKRFAQHHSCHVWFVAHPRQLHHWDGGPPNMYDISGSAHFINKCDNGIVIHRNRNPDAGPVDQVQVCVRKVRNKVIGTTGDAFLSYDRITGVYTDVDETSGK</sequence>
<dbReference type="OrthoDB" id="1898560at2759"/>
<evidence type="ECO:0000259" key="1">
    <source>
        <dbReference type="PROSITE" id="PS51199"/>
    </source>
</evidence>
<dbReference type="InterPro" id="IPR027032">
    <property type="entry name" value="Twinkle-like"/>
</dbReference>
<name>F6H0F8_VITVI</name>
<dbReference type="PROSITE" id="PS51199">
    <property type="entry name" value="SF4_HELICASE"/>
    <property type="match status" value="1"/>
</dbReference>
<dbReference type="GO" id="GO:0003697">
    <property type="term" value="F:single-stranded DNA binding"/>
    <property type="evidence" value="ECO:0007669"/>
    <property type="project" value="InterPro"/>
</dbReference>
<dbReference type="STRING" id="29760.F6H0F8"/>
<evidence type="ECO:0000313" key="3">
    <source>
        <dbReference type="Proteomes" id="UP000009183"/>
    </source>
</evidence>
<reference evidence="3" key="1">
    <citation type="journal article" date="2007" name="Nature">
        <title>The grapevine genome sequence suggests ancestral hexaploidization in major angiosperm phyla.</title>
        <authorList>
            <consortium name="The French-Italian Public Consortium for Grapevine Genome Characterization."/>
            <person name="Jaillon O."/>
            <person name="Aury J.-M."/>
            <person name="Noel B."/>
            <person name="Policriti A."/>
            <person name="Clepet C."/>
            <person name="Casagrande A."/>
            <person name="Choisne N."/>
            <person name="Aubourg S."/>
            <person name="Vitulo N."/>
            <person name="Jubin C."/>
            <person name="Vezzi A."/>
            <person name="Legeai F."/>
            <person name="Hugueney P."/>
            <person name="Dasilva C."/>
            <person name="Horner D."/>
            <person name="Mica E."/>
            <person name="Jublot D."/>
            <person name="Poulain J."/>
            <person name="Bruyere C."/>
            <person name="Billault A."/>
            <person name="Segurens B."/>
            <person name="Gouyvenoux M."/>
            <person name="Ugarte E."/>
            <person name="Cattonaro F."/>
            <person name="Anthouard V."/>
            <person name="Vico V."/>
            <person name="Del Fabbro C."/>
            <person name="Alaux M."/>
            <person name="Di Gaspero G."/>
            <person name="Dumas V."/>
            <person name="Felice N."/>
            <person name="Paillard S."/>
            <person name="Juman I."/>
            <person name="Moroldo M."/>
            <person name="Scalabrin S."/>
            <person name="Canaguier A."/>
            <person name="Le Clainche I."/>
            <person name="Malacrida G."/>
            <person name="Durand E."/>
            <person name="Pesole G."/>
            <person name="Laucou V."/>
            <person name="Chatelet P."/>
            <person name="Merdinoglu D."/>
            <person name="Delledonne M."/>
            <person name="Pezzotti M."/>
            <person name="Lecharny A."/>
            <person name="Scarpelli C."/>
            <person name="Artiguenave F."/>
            <person name="Pe M.E."/>
            <person name="Valle G."/>
            <person name="Morgante M."/>
            <person name="Caboche M."/>
            <person name="Adam-Blondon A.-F."/>
            <person name="Weissenbach J."/>
            <person name="Quetier F."/>
            <person name="Wincker P."/>
        </authorList>
    </citation>
    <scope>NUCLEOTIDE SEQUENCE [LARGE SCALE GENOMIC DNA]</scope>
    <source>
        <strain evidence="3">cv. Pinot noir / PN40024</strain>
    </source>
</reference>
<dbReference type="GO" id="GO:0005524">
    <property type="term" value="F:ATP binding"/>
    <property type="evidence" value="ECO:0007669"/>
    <property type="project" value="InterPro"/>
</dbReference>
<dbReference type="GO" id="GO:0006260">
    <property type="term" value="P:DNA replication"/>
    <property type="evidence" value="ECO:0007669"/>
    <property type="project" value="InterPro"/>
</dbReference>
<dbReference type="AlphaFoldDB" id="F6H0F8"/>
<dbReference type="SUPFAM" id="SSF52540">
    <property type="entry name" value="P-loop containing nucleoside triphosphate hydrolases"/>
    <property type="match status" value="1"/>
</dbReference>
<organism evidence="2 3">
    <name type="scientific">Vitis vinifera</name>
    <name type="common">Grape</name>
    <dbReference type="NCBI Taxonomy" id="29760"/>
    <lineage>
        <taxon>Eukaryota</taxon>
        <taxon>Viridiplantae</taxon>
        <taxon>Streptophyta</taxon>
        <taxon>Embryophyta</taxon>
        <taxon>Tracheophyta</taxon>
        <taxon>Spermatophyta</taxon>
        <taxon>Magnoliopsida</taxon>
        <taxon>eudicotyledons</taxon>
        <taxon>Gunneridae</taxon>
        <taxon>Pentapetalae</taxon>
        <taxon>rosids</taxon>
        <taxon>Vitales</taxon>
        <taxon>Vitaceae</taxon>
        <taxon>Viteae</taxon>
        <taxon>Vitis</taxon>
    </lineage>
</organism>
<feature type="domain" description="SF4 helicase" evidence="1">
    <location>
        <begin position="1"/>
        <end position="222"/>
    </location>
</feature>
<gene>
    <name evidence="2" type="ordered locus">VIT_18s0001g01350</name>
</gene>
<dbReference type="InterPro" id="IPR027417">
    <property type="entry name" value="P-loop_NTPase"/>
</dbReference>
<evidence type="ECO:0000313" key="2">
    <source>
        <dbReference type="EMBL" id="CCB45430.1"/>
    </source>
</evidence>
<dbReference type="Proteomes" id="UP000009183">
    <property type="component" value="Chromosome 18"/>
</dbReference>